<dbReference type="EMBL" id="JAATEP010000025">
    <property type="protein sequence ID" value="NJP93853.1"/>
    <property type="molecule type" value="Genomic_DNA"/>
</dbReference>
<evidence type="ECO:0000259" key="1">
    <source>
        <dbReference type="PROSITE" id="PS51186"/>
    </source>
</evidence>
<feature type="domain" description="N-acetyltransferase" evidence="1">
    <location>
        <begin position="21"/>
        <end position="176"/>
    </location>
</feature>
<evidence type="ECO:0000313" key="2">
    <source>
        <dbReference type="EMBL" id="NJP93853.1"/>
    </source>
</evidence>
<dbReference type="Pfam" id="PF00583">
    <property type="entry name" value="Acetyltransf_1"/>
    <property type="match status" value="1"/>
</dbReference>
<dbReference type="InterPro" id="IPR000182">
    <property type="entry name" value="GNAT_dom"/>
</dbReference>
<dbReference type="Proteomes" id="UP000696294">
    <property type="component" value="Unassembled WGS sequence"/>
</dbReference>
<sequence length="176" mass="18717">MPARPVVTPDEAEGGAVRSEVRLARLTEGLLPELLACAVADADPLEVMPPVAGPDGWTNERRQSFLRFHRSRALAPEPVEDTYVILLAGRAAGAARLCPLDDAVEAGIWIGRSHRGQGVGTAVLTQLADLARARGARRLYASTTAGNAPMRRILADLGATLSRDGDEVAAWLDLHP</sequence>
<accession>A0ABX1BG95</accession>
<protein>
    <submittedName>
        <fullName evidence="2">GNAT family N-acetyltransferase</fullName>
    </submittedName>
</protein>
<name>A0ABX1BG95_9ACTN</name>
<comment type="caution">
    <text evidence="2">The sequence shown here is derived from an EMBL/GenBank/DDBJ whole genome shotgun (WGS) entry which is preliminary data.</text>
</comment>
<organism evidence="2 3">
    <name type="scientific">Nonomuraea composti</name>
    <dbReference type="NCBI Taxonomy" id="2720023"/>
    <lineage>
        <taxon>Bacteria</taxon>
        <taxon>Bacillati</taxon>
        <taxon>Actinomycetota</taxon>
        <taxon>Actinomycetes</taxon>
        <taxon>Streptosporangiales</taxon>
        <taxon>Streptosporangiaceae</taxon>
        <taxon>Nonomuraea</taxon>
    </lineage>
</organism>
<dbReference type="Gene3D" id="3.40.630.30">
    <property type="match status" value="1"/>
</dbReference>
<dbReference type="InterPro" id="IPR016181">
    <property type="entry name" value="Acyl_CoA_acyltransferase"/>
</dbReference>
<keyword evidence="3" id="KW-1185">Reference proteome</keyword>
<dbReference type="CDD" id="cd04301">
    <property type="entry name" value="NAT_SF"/>
    <property type="match status" value="1"/>
</dbReference>
<reference evidence="2 3" key="1">
    <citation type="submission" date="2020-03" db="EMBL/GenBank/DDBJ databases">
        <title>WGS of actinomycetes isolated from Thailand.</title>
        <authorList>
            <person name="Thawai C."/>
        </authorList>
    </citation>
    <scope>NUCLEOTIDE SEQUENCE [LARGE SCALE GENOMIC DNA]</scope>
    <source>
        <strain evidence="2 3">FMUSA5-5</strain>
    </source>
</reference>
<gene>
    <name evidence="2" type="ORF">HCN51_31170</name>
</gene>
<evidence type="ECO:0000313" key="3">
    <source>
        <dbReference type="Proteomes" id="UP000696294"/>
    </source>
</evidence>
<dbReference type="SUPFAM" id="SSF55729">
    <property type="entry name" value="Acyl-CoA N-acyltransferases (Nat)"/>
    <property type="match status" value="1"/>
</dbReference>
<dbReference type="PROSITE" id="PS51186">
    <property type="entry name" value="GNAT"/>
    <property type="match status" value="1"/>
</dbReference>
<proteinExistence type="predicted"/>